<reference evidence="1 2" key="1">
    <citation type="journal article" date="2019" name="ACS Chem. Biol.">
        <title>Identification and Mobilization of a Cryptic Antibiotic Biosynthesis Gene Locus from a Human-Pathogenic Nocardia Isolate.</title>
        <authorList>
            <person name="Herisse M."/>
            <person name="Ishida K."/>
            <person name="Porter J.L."/>
            <person name="Howden B."/>
            <person name="Hertweck C."/>
            <person name="Stinear T.P."/>
            <person name="Pidot S.J."/>
        </authorList>
    </citation>
    <scope>NUCLEOTIDE SEQUENCE [LARGE SCALE GENOMIC DNA]</scope>
    <source>
        <strain evidence="1 2">AUSMDU00012717</strain>
    </source>
</reference>
<dbReference type="AlphaFoldDB" id="A0A6G9YU25"/>
<evidence type="ECO:0000313" key="1">
    <source>
        <dbReference type="EMBL" id="QIS16601.1"/>
    </source>
</evidence>
<name>A0A6G9YU25_9NOCA</name>
<dbReference type="Proteomes" id="UP000503540">
    <property type="component" value="Chromosome"/>
</dbReference>
<sequence>MTDDPNHRYLDRDQLRELAELLRGIPDLVEDLGITMTRQDRLSGAADYRMHRRPSEQPLPYNPAASRAADELHAVLVSWVRVICEQRSFEYSGATTTSALARWLERNIVAFAMTEGAETAPSEIRAVYDAALHVVCPPRRPVRIDPDDLARARAHRLNASGIVALAKELDEPYRTLSARRIQTLREAGRIVPVPGPWAPGWPELYVVGLVLDAHLAYPSRKRVRS</sequence>
<proteinExistence type="predicted"/>
<protein>
    <submittedName>
        <fullName evidence="1">Uncharacterized protein</fullName>
    </submittedName>
</protein>
<dbReference type="EMBL" id="CP046172">
    <property type="protein sequence ID" value="QIS16601.1"/>
    <property type="molecule type" value="Genomic_DNA"/>
</dbReference>
<evidence type="ECO:0000313" key="2">
    <source>
        <dbReference type="Proteomes" id="UP000503540"/>
    </source>
</evidence>
<gene>
    <name evidence="1" type="ORF">F5544_43990</name>
</gene>
<dbReference type="RefSeq" id="WP_167478655.1">
    <property type="nucleotide sequence ID" value="NZ_CP046172.1"/>
</dbReference>
<organism evidence="1 2">
    <name type="scientific">Nocardia arthritidis</name>
    <dbReference type="NCBI Taxonomy" id="228602"/>
    <lineage>
        <taxon>Bacteria</taxon>
        <taxon>Bacillati</taxon>
        <taxon>Actinomycetota</taxon>
        <taxon>Actinomycetes</taxon>
        <taxon>Mycobacteriales</taxon>
        <taxon>Nocardiaceae</taxon>
        <taxon>Nocardia</taxon>
    </lineage>
</organism>
<dbReference type="KEGG" id="nah:F5544_43990"/>
<accession>A0A6G9YU25</accession>
<keyword evidence="2" id="KW-1185">Reference proteome</keyword>